<proteinExistence type="inferred from homology"/>
<dbReference type="PANTHER" id="PTHR30501">
    <property type="entry name" value="UPF0597 PROTEIN YHAM"/>
    <property type="match status" value="1"/>
</dbReference>
<feature type="domain" description="Serine dehydratase-like alpha subunit" evidence="2">
    <location>
        <begin position="145"/>
        <end position="381"/>
    </location>
</feature>
<accession>A0ABY8PQU8</accession>
<dbReference type="InterPro" id="IPR021144">
    <property type="entry name" value="UPF0597"/>
</dbReference>
<dbReference type="EMBL" id="CP069362">
    <property type="protein sequence ID" value="WGS64998.1"/>
    <property type="molecule type" value="Genomic_DNA"/>
</dbReference>
<keyword evidence="4" id="KW-1185">Reference proteome</keyword>
<reference evidence="3 4" key="1">
    <citation type="submission" date="2021-02" db="EMBL/GenBank/DDBJ databases">
        <title>Characterization of Marinitoga sp. nov. str. BP5-C20A.</title>
        <authorList>
            <person name="Erauso G."/>
            <person name="Postec A."/>
        </authorList>
    </citation>
    <scope>NUCLEOTIDE SEQUENCE [LARGE SCALE GENOMIC DNA]</scope>
    <source>
        <strain evidence="3 4">BP5-C20A</strain>
    </source>
</reference>
<dbReference type="Pfam" id="PF03313">
    <property type="entry name" value="SDH_alpha"/>
    <property type="match status" value="1"/>
</dbReference>
<comment type="similarity">
    <text evidence="1">Belongs to the UPF0597 family.</text>
</comment>
<evidence type="ECO:0000313" key="4">
    <source>
        <dbReference type="Proteomes" id="UP001232493"/>
    </source>
</evidence>
<gene>
    <name evidence="3" type="ORF">JRV97_00125</name>
</gene>
<evidence type="ECO:0000313" key="3">
    <source>
        <dbReference type="EMBL" id="WGS64998.1"/>
    </source>
</evidence>
<evidence type="ECO:0000256" key="1">
    <source>
        <dbReference type="HAMAP-Rule" id="MF_01845"/>
    </source>
</evidence>
<dbReference type="HAMAP" id="MF_01845">
    <property type="entry name" value="UPF0597"/>
    <property type="match status" value="1"/>
</dbReference>
<dbReference type="InterPro" id="IPR005130">
    <property type="entry name" value="Ser_deHydtase-like_asu"/>
</dbReference>
<organism evidence="3 4">
    <name type="scientific">Marinitoga aeolica</name>
    <dbReference type="NCBI Taxonomy" id="2809031"/>
    <lineage>
        <taxon>Bacteria</taxon>
        <taxon>Thermotogati</taxon>
        <taxon>Thermotogota</taxon>
        <taxon>Thermotogae</taxon>
        <taxon>Petrotogales</taxon>
        <taxon>Petrotogaceae</taxon>
        <taxon>Marinitoga</taxon>
    </lineage>
</organism>
<dbReference type="RefSeq" id="WP_280999056.1">
    <property type="nucleotide sequence ID" value="NZ_CP069362.1"/>
</dbReference>
<protein>
    <recommendedName>
        <fullName evidence="1">UPF0597 protein JRV97_00125</fullName>
    </recommendedName>
</protein>
<dbReference type="PANTHER" id="PTHR30501:SF2">
    <property type="entry name" value="UPF0597 PROTEIN YHAM"/>
    <property type="match status" value="1"/>
</dbReference>
<name>A0ABY8PQU8_9BACT</name>
<sequence length="398" mass="42393">MLKDIIFDQVKPAYGCTEPIAVALAVATAKKYLKGNLESIKIILDKNTYKNGLEVNIPGTPFIGLEIAAALAYTCGEAALGLEVLKHVNQECIDTSHKILGKINVDVDKNYIGLKVNCILEGENKVNVIIEGTHDNIVHIEENGNPIIDKPFEKGGTLLESIKKYNIDNFLEYIENPEKEVIELVEKAITINTEIAKKGLKTPGNFGNILNFEPVNIVQAAVDARMSGELLPVMTVAGSGNQGLSCTLPLIKIGEKYGENKVKKAILLSMLITIYIKSYTGVLTPICGAGSISSAGASAGIVYLKGGSAGQIKNAINNVLSTLFGLTCDGAKKGCALKAGTGTFVALQSAELALNNANIPCGNGIAAKDVEETIKRIGKLTLSIKKFDEDVLEFIGKC</sequence>
<dbReference type="PIRSF" id="PIRSF006054">
    <property type="entry name" value="UCP006054"/>
    <property type="match status" value="1"/>
</dbReference>
<dbReference type="Proteomes" id="UP001232493">
    <property type="component" value="Chromosome"/>
</dbReference>
<evidence type="ECO:0000259" key="2">
    <source>
        <dbReference type="Pfam" id="PF03313"/>
    </source>
</evidence>